<name>A0AAN8X4U3_HALRR</name>
<evidence type="ECO:0000313" key="3">
    <source>
        <dbReference type="Proteomes" id="UP001381693"/>
    </source>
</evidence>
<sequence length="241" mass="26955">MVARDQPLISKFLDYDLAFDLDDDFLVSKLGVIHNPDETHPDTLQHEFTPSSDQHLTSHRESPRTPSFNVVTSSLENETVPPRNVLSVLNKTTHVNSVPHLVESSIPLIPTTLPAPLIQPNLLTSLLNKSLPIIPLTSLFDEFPLNPVTSDDQQTPIIPVISKEDQPIRYIPKSSSSIPSSLFPPYPDTIPEILDFESIDKTVKEDMMRVEIDFARGHATLCSSQKILLLLSCFFAVLIQR</sequence>
<comment type="caution">
    <text evidence="2">The sequence shown here is derived from an EMBL/GenBank/DDBJ whole genome shotgun (WGS) entry which is preliminary data.</text>
</comment>
<evidence type="ECO:0000256" key="1">
    <source>
        <dbReference type="SAM" id="MobiDB-lite"/>
    </source>
</evidence>
<protein>
    <submittedName>
        <fullName evidence="2">Uncharacterized protein</fullName>
    </submittedName>
</protein>
<feature type="compositionally biased region" description="Polar residues" evidence="1">
    <location>
        <begin position="46"/>
        <end position="55"/>
    </location>
</feature>
<dbReference type="Proteomes" id="UP001381693">
    <property type="component" value="Unassembled WGS sequence"/>
</dbReference>
<reference evidence="2 3" key="1">
    <citation type="submission" date="2023-11" db="EMBL/GenBank/DDBJ databases">
        <title>Halocaridina rubra genome assembly.</title>
        <authorList>
            <person name="Smith C."/>
        </authorList>
    </citation>
    <scope>NUCLEOTIDE SEQUENCE [LARGE SCALE GENOMIC DNA]</scope>
    <source>
        <strain evidence="2">EP-1</strain>
        <tissue evidence="2">Whole</tissue>
    </source>
</reference>
<feature type="region of interest" description="Disordered" evidence="1">
    <location>
        <begin position="38"/>
        <end position="66"/>
    </location>
</feature>
<dbReference type="EMBL" id="JAXCGZ010013283">
    <property type="protein sequence ID" value="KAK7072974.1"/>
    <property type="molecule type" value="Genomic_DNA"/>
</dbReference>
<accession>A0AAN8X4U3</accession>
<keyword evidence="3" id="KW-1185">Reference proteome</keyword>
<gene>
    <name evidence="2" type="ORF">SK128_015769</name>
</gene>
<evidence type="ECO:0000313" key="2">
    <source>
        <dbReference type="EMBL" id="KAK7072974.1"/>
    </source>
</evidence>
<dbReference type="AlphaFoldDB" id="A0AAN8X4U3"/>
<proteinExistence type="predicted"/>
<organism evidence="2 3">
    <name type="scientific">Halocaridina rubra</name>
    <name type="common">Hawaiian red shrimp</name>
    <dbReference type="NCBI Taxonomy" id="373956"/>
    <lineage>
        <taxon>Eukaryota</taxon>
        <taxon>Metazoa</taxon>
        <taxon>Ecdysozoa</taxon>
        <taxon>Arthropoda</taxon>
        <taxon>Crustacea</taxon>
        <taxon>Multicrustacea</taxon>
        <taxon>Malacostraca</taxon>
        <taxon>Eumalacostraca</taxon>
        <taxon>Eucarida</taxon>
        <taxon>Decapoda</taxon>
        <taxon>Pleocyemata</taxon>
        <taxon>Caridea</taxon>
        <taxon>Atyoidea</taxon>
        <taxon>Atyidae</taxon>
        <taxon>Halocaridina</taxon>
    </lineage>
</organism>